<keyword evidence="8 9" id="KW-0663">Pyridoxal phosphate</keyword>
<dbReference type="InterPro" id="IPR049943">
    <property type="entry name" value="Ser_HO-MeTrfase-like"/>
</dbReference>
<dbReference type="SUPFAM" id="SSF53383">
    <property type="entry name" value="PLP-dependent transferases"/>
    <property type="match status" value="1"/>
</dbReference>
<proteinExistence type="inferred from homology"/>
<dbReference type="InterPro" id="IPR019798">
    <property type="entry name" value="Ser_HO-MeTrfase_PLP_BS"/>
</dbReference>
<dbReference type="RefSeq" id="WP_023792684.1">
    <property type="nucleotide sequence ID" value="NC_023003.1"/>
</dbReference>
<feature type="modified residue" description="N6-(pyridoxal phosphate)lysine" evidence="9 10">
    <location>
        <position position="226"/>
    </location>
</feature>
<comment type="similarity">
    <text evidence="3 9">Belongs to the SHMT family.</text>
</comment>
<evidence type="ECO:0000256" key="5">
    <source>
        <dbReference type="ARBA" id="ARBA00022490"/>
    </source>
</evidence>
<evidence type="ECO:0000256" key="9">
    <source>
        <dbReference type="HAMAP-Rule" id="MF_00051"/>
    </source>
</evidence>
<dbReference type="PANTHER" id="PTHR11680">
    <property type="entry name" value="SERINE HYDROXYMETHYLTRANSFERASE"/>
    <property type="match status" value="1"/>
</dbReference>
<feature type="site" description="Plays an important role in substrate specificity" evidence="9">
    <location>
        <position position="225"/>
    </location>
</feature>
<dbReference type="GO" id="GO:0008168">
    <property type="term" value="F:methyltransferase activity"/>
    <property type="evidence" value="ECO:0007669"/>
    <property type="project" value="UniProtKB-KW"/>
</dbReference>
<comment type="subcellular location">
    <subcellularLocation>
        <location evidence="2 9">Cytoplasm</location>
    </subcellularLocation>
</comment>
<dbReference type="InterPro" id="IPR015424">
    <property type="entry name" value="PyrdxlP-dep_Trfase"/>
</dbReference>
<evidence type="ECO:0000256" key="7">
    <source>
        <dbReference type="ARBA" id="ARBA00022679"/>
    </source>
</evidence>
<dbReference type="Pfam" id="PF00464">
    <property type="entry name" value="SHMT"/>
    <property type="match status" value="1"/>
</dbReference>
<evidence type="ECO:0000256" key="1">
    <source>
        <dbReference type="ARBA" id="ARBA00001933"/>
    </source>
</evidence>
<dbReference type="PIRSF" id="PIRSF000412">
    <property type="entry name" value="SHMT"/>
    <property type="match status" value="1"/>
</dbReference>
<dbReference type="NCBIfam" id="NF000586">
    <property type="entry name" value="PRK00011.1"/>
    <property type="match status" value="1"/>
</dbReference>
<comment type="subunit">
    <text evidence="4 9">Homodimer.</text>
</comment>
<keyword evidence="12" id="KW-0489">Methyltransferase</keyword>
<evidence type="ECO:0000313" key="13">
    <source>
        <dbReference type="Proteomes" id="UP000018769"/>
    </source>
</evidence>
<reference evidence="12 13" key="1">
    <citation type="journal article" date="2015" name="Biol. Direct">
        <title>Babela massiliensis, a representative of a widespread bacterial phylum with unusual adaptations to parasitism in amoebae.</title>
        <authorList>
            <person name="Pagnier I."/>
            <person name="Yutin N."/>
            <person name="Croce O."/>
            <person name="Makarova K.S."/>
            <person name="Wolf Y.I."/>
            <person name="Benamar S."/>
            <person name="Raoult D."/>
            <person name="Koonin E.V."/>
            <person name="La Scola B."/>
        </authorList>
    </citation>
    <scope>NUCLEOTIDE SEQUENCE [LARGE SCALE GENOMIC DNA]</scope>
    <source>
        <strain evidence="13">BABL1</strain>
    </source>
</reference>
<evidence type="ECO:0000256" key="3">
    <source>
        <dbReference type="ARBA" id="ARBA00006376"/>
    </source>
</evidence>
<sequence length="401" mass="44951">MNNLKNFDFEIDQLINSEKTRQLTGINLIASENYVSPAILEATGSILTNKYAEGYPKKRYYAGCEFIDQIEELAIKRCKELFKAEHVNVQPHSGSQANMAVYNAILNPGDTIMGMSLSSGGHLTHGHSVNFSGSIYKTVQYDVNSNTHQLDYDNIEKLAQIYKPKLIIAGASAYSRFIDFERFSKIAKSIDAYLMADIAHIAGLIAAQLHSSPIEFADFVTSTTHKTLRGPRGGLIMCKEKYKTEIDRAIMPGTQGGPFMHIIAAKAVAFKEALQPDFRIYQQQVIKNAQTMVKRFQELGYKIVTDGTDNHLFIIDLRNKNITGKKAQELLDKANIFVSRSAIPFDDEKPWITSGIRIGTPAITTKGFKEKDVEIIADLIDQVLKNQEDSIEYIKDKIKKL</sequence>
<dbReference type="STRING" id="673862.BABL1_gene_139"/>
<dbReference type="HAMAP" id="MF_00051">
    <property type="entry name" value="SHMT"/>
    <property type="match status" value="1"/>
</dbReference>
<comment type="catalytic activity">
    <reaction evidence="9">
        <text>(6R)-5,10-methylene-5,6,7,8-tetrahydrofolate + glycine + H2O = (6S)-5,6,7,8-tetrahydrofolate + L-serine</text>
        <dbReference type="Rhea" id="RHEA:15481"/>
        <dbReference type="ChEBI" id="CHEBI:15377"/>
        <dbReference type="ChEBI" id="CHEBI:15636"/>
        <dbReference type="ChEBI" id="CHEBI:33384"/>
        <dbReference type="ChEBI" id="CHEBI:57305"/>
        <dbReference type="ChEBI" id="CHEBI:57453"/>
        <dbReference type="EC" id="2.1.2.1"/>
    </reaction>
</comment>
<name>V6DH52_9BACT</name>
<dbReference type="Proteomes" id="UP000018769">
    <property type="component" value="Chromosome I"/>
</dbReference>
<evidence type="ECO:0000256" key="4">
    <source>
        <dbReference type="ARBA" id="ARBA00011738"/>
    </source>
</evidence>
<feature type="binding site" evidence="9">
    <location>
        <position position="117"/>
    </location>
    <ligand>
        <name>(6S)-5,6,7,8-tetrahydrofolate</name>
        <dbReference type="ChEBI" id="CHEBI:57453"/>
    </ligand>
</feature>
<dbReference type="GO" id="GO:0019264">
    <property type="term" value="P:glycine biosynthetic process from serine"/>
    <property type="evidence" value="ECO:0007669"/>
    <property type="project" value="UniProtKB-UniRule"/>
</dbReference>
<dbReference type="GO" id="GO:0032259">
    <property type="term" value="P:methylation"/>
    <property type="evidence" value="ECO:0007669"/>
    <property type="project" value="UniProtKB-KW"/>
</dbReference>
<evidence type="ECO:0000259" key="11">
    <source>
        <dbReference type="Pfam" id="PF00464"/>
    </source>
</evidence>
<dbReference type="InterPro" id="IPR015421">
    <property type="entry name" value="PyrdxlP-dep_Trfase_major"/>
</dbReference>
<dbReference type="FunFam" id="3.40.640.10:FF:000001">
    <property type="entry name" value="Serine hydroxymethyltransferase"/>
    <property type="match status" value="1"/>
</dbReference>
<dbReference type="InterPro" id="IPR015422">
    <property type="entry name" value="PyrdxlP-dep_Trfase_small"/>
</dbReference>
<dbReference type="Gene3D" id="3.90.1150.10">
    <property type="entry name" value="Aspartate Aminotransferase, domain 1"/>
    <property type="match status" value="1"/>
</dbReference>
<dbReference type="PROSITE" id="PS00096">
    <property type="entry name" value="SHMT"/>
    <property type="match status" value="1"/>
</dbReference>
<comment type="pathway">
    <text evidence="9">Amino-acid biosynthesis; glycine biosynthesis; glycine from L-serine: step 1/1.</text>
</comment>
<evidence type="ECO:0000256" key="8">
    <source>
        <dbReference type="ARBA" id="ARBA00022898"/>
    </source>
</evidence>
<dbReference type="Gene3D" id="3.40.640.10">
    <property type="entry name" value="Type I PLP-dependent aspartate aminotransferase-like (Major domain)"/>
    <property type="match status" value="1"/>
</dbReference>
<evidence type="ECO:0000256" key="2">
    <source>
        <dbReference type="ARBA" id="ARBA00004496"/>
    </source>
</evidence>
<dbReference type="GO" id="GO:0004372">
    <property type="term" value="F:glycine hydroxymethyltransferase activity"/>
    <property type="evidence" value="ECO:0007669"/>
    <property type="project" value="UniProtKB-UniRule"/>
</dbReference>
<accession>V6DH52</accession>
<comment type="function">
    <text evidence="9">Catalyzes the reversible interconversion of serine and glycine with tetrahydrofolate (THF) serving as the one-carbon carrier. This reaction serves as the major source of one-carbon groups required for the biosynthesis of purines, thymidylate, methionine, and other important biomolecules. Also exhibits THF-independent aldolase activity toward beta-hydroxyamino acids, producing glycine and aldehydes, via a retro-aldol mechanism.</text>
</comment>
<keyword evidence="13" id="KW-1185">Reference proteome</keyword>
<dbReference type="InterPro" id="IPR039429">
    <property type="entry name" value="SHMT-like_dom"/>
</dbReference>
<keyword evidence="6 9" id="KW-0554">One-carbon metabolism</keyword>
<dbReference type="PATRIC" id="fig|673862.3.peg.762"/>
<comment type="pathway">
    <text evidence="9">One-carbon metabolism; tetrahydrofolate interconversion.</text>
</comment>
<feature type="domain" description="Serine hydroxymethyltransferase-like" evidence="11">
    <location>
        <begin position="4"/>
        <end position="380"/>
    </location>
</feature>
<dbReference type="EC" id="2.1.2.1" evidence="9"/>
<dbReference type="HOGENOM" id="CLU_022477_2_1_7"/>
<dbReference type="InterPro" id="IPR001085">
    <property type="entry name" value="Ser_HO-MeTrfase"/>
</dbReference>
<dbReference type="KEGG" id="dpb:BABL1_gene_139"/>
<dbReference type="GO" id="GO:0035999">
    <property type="term" value="P:tetrahydrofolate interconversion"/>
    <property type="evidence" value="ECO:0007669"/>
    <property type="project" value="UniProtKB-UniRule"/>
</dbReference>
<feature type="binding site" evidence="9">
    <location>
        <begin position="121"/>
        <end position="123"/>
    </location>
    <ligand>
        <name>(6S)-5,6,7,8-tetrahydrofolate</name>
        <dbReference type="ChEBI" id="CHEBI:57453"/>
    </ligand>
</feature>
<dbReference type="eggNOG" id="COG0112">
    <property type="taxonomic scope" value="Bacteria"/>
</dbReference>
<evidence type="ECO:0000313" key="12">
    <source>
        <dbReference type="EMBL" id="CDK30874.1"/>
    </source>
</evidence>
<comment type="caution">
    <text evidence="9">Lacks conserved residue(s) required for the propagation of feature annotation.</text>
</comment>
<evidence type="ECO:0000256" key="6">
    <source>
        <dbReference type="ARBA" id="ARBA00022563"/>
    </source>
</evidence>
<keyword evidence="9" id="KW-0028">Amino-acid biosynthesis</keyword>
<gene>
    <name evidence="9 12" type="primary">glyA</name>
    <name evidence="12" type="ORF">BABL1_gene_139</name>
</gene>
<dbReference type="UniPathway" id="UPA00193"/>
<dbReference type="CDD" id="cd00378">
    <property type="entry name" value="SHMT"/>
    <property type="match status" value="1"/>
</dbReference>
<dbReference type="GO" id="GO:0005829">
    <property type="term" value="C:cytosol"/>
    <property type="evidence" value="ECO:0007669"/>
    <property type="project" value="TreeGrafter"/>
</dbReference>
<comment type="cofactor">
    <cofactor evidence="1 9 10">
        <name>pyridoxal 5'-phosphate</name>
        <dbReference type="ChEBI" id="CHEBI:597326"/>
    </cofactor>
</comment>
<protein>
    <recommendedName>
        <fullName evidence="9">Serine hydroxymethyltransferase</fullName>
        <shortName evidence="9">SHMT</shortName>
        <shortName evidence="9">Serine methylase</shortName>
        <ecNumber evidence="9">2.1.2.1</ecNumber>
    </recommendedName>
</protein>
<dbReference type="EMBL" id="HG793133">
    <property type="protein sequence ID" value="CDK30874.1"/>
    <property type="molecule type" value="Genomic_DNA"/>
</dbReference>
<evidence type="ECO:0000256" key="10">
    <source>
        <dbReference type="PIRSR" id="PIRSR000412-50"/>
    </source>
</evidence>
<dbReference type="AlphaFoldDB" id="V6DH52"/>
<dbReference type="PANTHER" id="PTHR11680:SF35">
    <property type="entry name" value="SERINE HYDROXYMETHYLTRANSFERASE 1"/>
    <property type="match status" value="1"/>
</dbReference>
<keyword evidence="5 9" id="KW-0963">Cytoplasm</keyword>
<dbReference type="GO" id="GO:0030170">
    <property type="term" value="F:pyridoxal phosphate binding"/>
    <property type="evidence" value="ECO:0007669"/>
    <property type="project" value="UniProtKB-UniRule"/>
</dbReference>
<dbReference type="UniPathway" id="UPA00288">
    <property type="reaction ID" value="UER01023"/>
</dbReference>
<dbReference type="OrthoDB" id="9803846at2"/>
<organism evidence="12 13">
    <name type="scientific">Candidatus Babela massiliensis</name>
    <dbReference type="NCBI Taxonomy" id="673862"/>
    <lineage>
        <taxon>Bacteria</taxon>
        <taxon>Candidatus Babelota</taxon>
        <taxon>Candidatus Babeliae</taxon>
        <taxon>Candidatus Babeliales</taxon>
        <taxon>Candidatus Babeliaceae</taxon>
        <taxon>Candidatus Babela</taxon>
    </lineage>
</organism>
<keyword evidence="7 9" id="KW-0808">Transferase</keyword>